<accession>A0AAU8DPT7</accession>
<gene>
    <name evidence="2" type="ORF">ABLG96_02950</name>
</gene>
<proteinExistence type="predicted"/>
<evidence type="ECO:0000313" key="2">
    <source>
        <dbReference type="EMBL" id="XCG64324.1"/>
    </source>
</evidence>
<feature type="transmembrane region" description="Helical" evidence="1">
    <location>
        <begin position="146"/>
        <end position="173"/>
    </location>
</feature>
<dbReference type="RefSeq" id="WP_353649937.1">
    <property type="nucleotide sequence ID" value="NZ_CP159218.1"/>
</dbReference>
<keyword evidence="1" id="KW-1133">Transmembrane helix</keyword>
<keyword evidence="1" id="KW-0472">Membrane</keyword>
<reference evidence="2" key="1">
    <citation type="submission" date="2024-05" db="EMBL/GenBank/DDBJ databases">
        <authorList>
            <person name="Cai S.Y."/>
            <person name="Jin L.M."/>
            <person name="Li H.R."/>
        </authorList>
    </citation>
    <scope>NUCLEOTIDE SEQUENCE</scope>
    <source>
        <strain evidence="2">A5-74</strain>
    </source>
</reference>
<feature type="transmembrane region" description="Helical" evidence="1">
    <location>
        <begin position="21"/>
        <end position="47"/>
    </location>
</feature>
<keyword evidence="1" id="KW-0812">Transmembrane</keyword>
<evidence type="ECO:0000256" key="1">
    <source>
        <dbReference type="SAM" id="Phobius"/>
    </source>
</evidence>
<feature type="transmembrane region" description="Helical" evidence="1">
    <location>
        <begin position="67"/>
        <end position="87"/>
    </location>
</feature>
<name>A0AAU8DPT7_9ACTN</name>
<dbReference type="AlphaFoldDB" id="A0AAU8DPT7"/>
<protein>
    <submittedName>
        <fullName evidence="2">Uncharacterized protein</fullName>
    </submittedName>
</protein>
<sequence>MTTREHAEAAMRRMLPGTTRWAVIAAHAAMWSVVPSAIWRTAVGVGIPLGWTQEHLDRERIPGFGTVYVITLSVLSIAAASLTIGLIRPWGERFPRGIPVVGGRRLPIAPIAAVAMIGAVVVAVIVVQSIAHWSSVSGFADRPVSFWSVLMLLCYLPAIAWSPLLAAVTVAYVRRRTAYREAEVASPVVRS</sequence>
<feature type="transmembrane region" description="Helical" evidence="1">
    <location>
        <begin position="108"/>
        <end position="134"/>
    </location>
</feature>
<organism evidence="2">
    <name type="scientific">Nakamurella sp. A5-74</name>
    <dbReference type="NCBI Taxonomy" id="3158264"/>
    <lineage>
        <taxon>Bacteria</taxon>
        <taxon>Bacillati</taxon>
        <taxon>Actinomycetota</taxon>
        <taxon>Actinomycetes</taxon>
        <taxon>Nakamurellales</taxon>
        <taxon>Nakamurellaceae</taxon>
        <taxon>Nakamurella</taxon>
    </lineage>
</organism>
<dbReference type="EMBL" id="CP159218">
    <property type="protein sequence ID" value="XCG64324.1"/>
    <property type="molecule type" value="Genomic_DNA"/>
</dbReference>